<feature type="transmembrane region" description="Helical" evidence="5">
    <location>
        <begin position="259"/>
        <end position="276"/>
    </location>
</feature>
<reference evidence="6" key="1">
    <citation type="submission" date="2021-10" db="EMBL/GenBank/DDBJ databases">
        <title>Tropical sea cucumber genome reveals ecological adaptation and Cuvierian tubules defense mechanism.</title>
        <authorList>
            <person name="Chen T."/>
        </authorList>
    </citation>
    <scope>NUCLEOTIDE SEQUENCE</scope>
    <source>
        <strain evidence="6">Nanhai2018</strain>
        <tissue evidence="6">Muscle</tissue>
    </source>
</reference>
<feature type="transmembrane region" description="Helical" evidence="5">
    <location>
        <begin position="296"/>
        <end position="313"/>
    </location>
</feature>
<dbReference type="PANTHER" id="PTHR24064">
    <property type="entry name" value="SOLUTE CARRIER FAMILY 22 MEMBER"/>
    <property type="match status" value="1"/>
</dbReference>
<keyword evidence="4 5" id="KW-0472">Membrane</keyword>
<dbReference type="Proteomes" id="UP001152320">
    <property type="component" value="Chromosome 12"/>
</dbReference>
<evidence type="ECO:0000256" key="1">
    <source>
        <dbReference type="ARBA" id="ARBA00004141"/>
    </source>
</evidence>
<evidence type="ECO:0000256" key="3">
    <source>
        <dbReference type="ARBA" id="ARBA00022989"/>
    </source>
</evidence>
<name>A0A9Q1BS71_HOLLE</name>
<accession>A0A9Q1BS71</accession>
<protein>
    <submittedName>
        <fullName evidence="6">Solute carrier family 22 member 15</fullName>
    </submittedName>
</protein>
<dbReference type="GO" id="GO:0016020">
    <property type="term" value="C:membrane"/>
    <property type="evidence" value="ECO:0007669"/>
    <property type="project" value="UniProtKB-SubCell"/>
</dbReference>
<comment type="subcellular location">
    <subcellularLocation>
        <location evidence="1">Membrane</location>
        <topology evidence="1">Multi-pass membrane protein</topology>
    </subcellularLocation>
</comment>
<dbReference type="Gene3D" id="1.20.1250.20">
    <property type="entry name" value="MFS general substrate transporter like domains"/>
    <property type="match status" value="1"/>
</dbReference>
<organism evidence="6 7">
    <name type="scientific">Holothuria leucospilota</name>
    <name type="common">Black long sea cucumber</name>
    <name type="synonym">Mertensiothuria leucospilota</name>
    <dbReference type="NCBI Taxonomy" id="206669"/>
    <lineage>
        <taxon>Eukaryota</taxon>
        <taxon>Metazoa</taxon>
        <taxon>Echinodermata</taxon>
        <taxon>Eleutherozoa</taxon>
        <taxon>Echinozoa</taxon>
        <taxon>Holothuroidea</taxon>
        <taxon>Aspidochirotacea</taxon>
        <taxon>Aspidochirotida</taxon>
        <taxon>Holothuriidae</taxon>
        <taxon>Holothuria</taxon>
    </lineage>
</organism>
<feature type="transmembrane region" description="Helical" evidence="5">
    <location>
        <begin position="214"/>
        <end position="238"/>
    </location>
</feature>
<evidence type="ECO:0000313" key="6">
    <source>
        <dbReference type="EMBL" id="KAJ8032178.1"/>
    </source>
</evidence>
<dbReference type="InterPro" id="IPR036259">
    <property type="entry name" value="MFS_trans_sf"/>
</dbReference>
<gene>
    <name evidence="6" type="ORF">HOLleu_25631</name>
</gene>
<keyword evidence="7" id="KW-1185">Reference proteome</keyword>
<comment type="caution">
    <text evidence="6">The sequence shown here is derived from an EMBL/GenBank/DDBJ whole genome shotgun (WGS) entry which is preliminary data.</text>
</comment>
<dbReference type="SUPFAM" id="SSF103473">
    <property type="entry name" value="MFS general substrate transporter"/>
    <property type="match status" value="1"/>
</dbReference>
<feature type="transmembrane region" description="Helical" evidence="5">
    <location>
        <begin position="190"/>
        <end position="208"/>
    </location>
</feature>
<dbReference type="GO" id="GO:0022857">
    <property type="term" value="F:transmembrane transporter activity"/>
    <property type="evidence" value="ECO:0007669"/>
    <property type="project" value="InterPro"/>
</dbReference>
<keyword evidence="2 5" id="KW-0812">Transmembrane</keyword>
<dbReference type="OrthoDB" id="2544694at2759"/>
<dbReference type="InterPro" id="IPR011701">
    <property type="entry name" value="MFS"/>
</dbReference>
<sequence length="344" mass="38279">MDIEQALGASYPLGKMQVLINIAAGLAYMQLDFIVLSSVFIAEIPPHHCAIAPGYTANDTIPVDEDGDYVRCEEYVNLSVSKEKQPCSEGWDYDTKLYGASITSEWDLVCNKDYLSDLSQILPESVRWLISQNKIEKAEETMQYIAKFNRTKDFPSPFFTVKEEIASTKGVKTNVVQEADKKKKAGRLTLLFKPPTLIVTVILGWFMFTHTTVYFGFALTTGCLAGDLYLNFFLSSVVELPSRTIPLFILRRTGNLRPLLACFFASGIIMVGIIVIESNNGEPKWLLTTLSLLGKLLVTFTFPSVSLLITELFPTTMRNSGTGNVRLFGSIGSLSSPLLLYMVR</sequence>
<evidence type="ECO:0000256" key="2">
    <source>
        <dbReference type="ARBA" id="ARBA00022692"/>
    </source>
</evidence>
<evidence type="ECO:0000313" key="7">
    <source>
        <dbReference type="Proteomes" id="UP001152320"/>
    </source>
</evidence>
<keyword evidence="3 5" id="KW-1133">Transmembrane helix</keyword>
<proteinExistence type="predicted"/>
<dbReference type="AlphaFoldDB" id="A0A9Q1BS71"/>
<feature type="transmembrane region" description="Helical" evidence="5">
    <location>
        <begin position="20"/>
        <end position="42"/>
    </location>
</feature>
<dbReference type="EMBL" id="JAIZAY010000012">
    <property type="protein sequence ID" value="KAJ8032178.1"/>
    <property type="molecule type" value="Genomic_DNA"/>
</dbReference>
<evidence type="ECO:0000256" key="4">
    <source>
        <dbReference type="ARBA" id="ARBA00023136"/>
    </source>
</evidence>
<dbReference type="Pfam" id="PF07690">
    <property type="entry name" value="MFS_1"/>
    <property type="match status" value="1"/>
</dbReference>
<evidence type="ECO:0000256" key="5">
    <source>
        <dbReference type="SAM" id="Phobius"/>
    </source>
</evidence>